<evidence type="ECO:0000256" key="2">
    <source>
        <dbReference type="SAM" id="MobiDB-lite"/>
    </source>
</evidence>
<evidence type="ECO:0000313" key="5">
    <source>
        <dbReference type="Proteomes" id="UP001280581"/>
    </source>
</evidence>
<dbReference type="PANTHER" id="PTHR15665:SF1">
    <property type="entry name" value="PROTEIN ASTEROID HOMOLOG 1"/>
    <property type="match status" value="1"/>
</dbReference>
<evidence type="ECO:0000256" key="1">
    <source>
        <dbReference type="ARBA" id="ARBA00007398"/>
    </source>
</evidence>
<reference evidence="4 5" key="1">
    <citation type="submission" date="2021-02" db="EMBL/GenBank/DDBJ databases">
        <title>Genome assembly of Pseudopithomyces chartarum.</title>
        <authorList>
            <person name="Jauregui R."/>
            <person name="Singh J."/>
            <person name="Voisey C."/>
        </authorList>
    </citation>
    <scope>NUCLEOTIDE SEQUENCE [LARGE SCALE GENOMIC DNA]</scope>
    <source>
        <strain evidence="4 5">AGR01</strain>
    </source>
</reference>
<dbReference type="InterPro" id="IPR039436">
    <property type="entry name" value="Asteroid_dom"/>
</dbReference>
<sequence length="562" mass="63457">MGIAGLARRLDPHASHYSPDHLSGFVAVVDGPSLAYHAHKLALAAQAAANPNVSRMSSYMDIIQQALRWLRSLDAINIKVSTILFDGALPKAKQYERAVRNDRYNAQVNGLRANFPSEACPRPTSLGSTSYSFLAPALREALADSEYASLTFTVPGEADDWCAPYANKHPSTVIFSDDTDLLLYEFPRDVRIISFRDSELWPEPKFKGYYPARICQQLGLPSLGVYAYLLTNDPHKAELKLLEEAKCVDTASEAYNDFIKRYTVTSDSIDTFDIQWADASLQRLDVRVSEVVHQCLNSVPAPVAYLPFLVEDKHRSSAWNVGQDLRAVSYSLLAKNGTKVREHRRKAQRVTTQDVQMYESVELQATLQTYMDSIRSWIDWTTERQVPQTLVWPLYAVSMLLPELKTPPFFTQLCRLLSADFDNTWNFVHLTACLHAGLYSLRMLTQSATVWLTLNKDNTSRLLPLVTQLHTDLQSLGSIAELFLVPGQAKKSIRDHDLVYENFAEIYAAAKVEVPIEQKSAKRGKKQQREAERKERRKREGGTKTNDNAFDVLSFMNAARKN</sequence>
<dbReference type="Proteomes" id="UP001280581">
    <property type="component" value="Unassembled WGS sequence"/>
</dbReference>
<feature type="domain" description="Asteroid" evidence="3">
    <location>
        <begin position="131"/>
        <end position="356"/>
    </location>
</feature>
<dbReference type="Pfam" id="PF12813">
    <property type="entry name" value="XPG_I_2"/>
    <property type="match status" value="1"/>
</dbReference>
<keyword evidence="5" id="KW-1185">Reference proteome</keyword>
<evidence type="ECO:0000313" key="4">
    <source>
        <dbReference type="EMBL" id="KAK3203495.1"/>
    </source>
</evidence>
<dbReference type="PANTHER" id="PTHR15665">
    <property type="entry name" value="ASTEROID PROTEIN"/>
    <property type="match status" value="1"/>
</dbReference>
<proteinExistence type="inferred from homology"/>
<dbReference type="SUPFAM" id="SSF88723">
    <property type="entry name" value="PIN domain-like"/>
    <property type="match status" value="1"/>
</dbReference>
<gene>
    <name evidence="4" type="ORF">GRF29_112g1405098</name>
</gene>
<protein>
    <recommendedName>
        <fullName evidence="3">Asteroid domain-containing protein</fullName>
    </recommendedName>
</protein>
<dbReference type="InterPro" id="IPR029060">
    <property type="entry name" value="PIN-like_dom_sf"/>
</dbReference>
<dbReference type="AlphaFoldDB" id="A0AAN6RFK4"/>
<name>A0AAN6RFK4_9PLEO</name>
<comment type="caution">
    <text evidence="4">The sequence shown here is derived from an EMBL/GenBank/DDBJ whole genome shotgun (WGS) entry which is preliminary data.</text>
</comment>
<accession>A0AAN6RFK4</accession>
<evidence type="ECO:0000259" key="3">
    <source>
        <dbReference type="Pfam" id="PF12813"/>
    </source>
</evidence>
<feature type="region of interest" description="Disordered" evidence="2">
    <location>
        <begin position="518"/>
        <end position="550"/>
    </location>
</feature>
<feature type="compositionally biased region" description="Basic and acidic residues" evidence="2">
    <location>
        <begin position="527"/>
        <end position="542"/>
    </location>
</feature>
<dbReference type="EMBL" id="WVTA01000011">
    <property type="protein sequence ID" value="KAK3203495.1"/>
    <property type="molecule type" value="Genomic_DNA"/>
</dbReference>
<organism evidence="4 5">
    <name type="scientific">Pseudopithomyces chartarum</name>
    <dbReference type="NCBI Taxonomy" id="1892770"/>
    <lineage>
        <taxon>Eukaryota</taxon>
        <taxon>Fungi</taxon>
        <taxon>Dikarya</taxon>
        <taxon>Ascomycota</taxon>
        <taxon>Pezizomycotina</taxon>
        <taxon>Dothideomycetes</taxon>
        <taxon>Pleosporomycetidae</taxon>
        <taxon>Pleosporales</taxon>
        <taxon>Massarineae</taxon>
        <taxon>Didymosphaeriaceae</taxon>
        <taxon>Pseudopithomyces</taxon>
    </lineage>
</organism>
<dbReference type="Gene3D" id="3.40.50.1010">
    <property type="entry name" value="5'-nuclease"/>
    <property type="match status" value="1"/>
</dbReference>
<dbReference type="InterPro" id="IPR026832">
    <property type="entry name" value="Asteroid"/>
</dbReference>
<comment type="similarity">
    <text evidence="1">Belongs to the asteroid family.</text>
</comment>